<reference evidence="2 3" key="1">
    <citation type="submission" date="2023-08" db="EMBL/GenBank/DDBJ databases">
        <title>Black Yeasts Isolated from many extreme environments.</title>
        <authorList>
            <person name="Coleine C."/>
            <person name="Stajich J.E."/>
            <person name="Selbmann L."/>
        </authorList>
    </citation>
    <scope>NUCLEOTIDE SEQUENCE [LARGE SCALE GENOMIC DNA]</scope>
    <source>
        <strain evidence="2 3">CCFEE 5935</strain>
    </source>
</reference>
<dbReference type="Gene3D" id="3.50.50.100">
    <property type="match status" value="1"/>
</dbReference>
<evidence type="ECO:0000259" key="1">
    <source>
        <dbReference type="Pfam" id="PF07992"/>
    </source>
</evidence>
<dbReference type="GO" id="GO:0050660">
    <property type="term" value="F:flavin adenine dinucleotide binding"/>
    <property type="evidence" value="ECO:0007669"/>
    <property type="project" value="TreeGrafter"/>
</dbReference>
<accession>A0AAV9P9Y1</accession>
<dbReference type="AlphaFoldDB" id="A0AAV9P9Y1"/>
<sequence>MTVDEKSPPPQTPFKVLVLGGSYAGLTAALDMVKLSEGKSPTDYLEHPSTFHVPVDVTIVGERDGFCAPLALIEEDYTARAWTKFSDLKAARHPKLHFLHGSVKAIDCETSTAYIQPHGAVGQEKHSYDYLICATGYRRTWPTVPQALDRESYLAEARGHIDSVKAAEHGIVVIGGGAVGIEMAAEAKMVYPGIKITLVHSRDRLLSAEPLPDEFAEEALRLLCRGGVEVTLGKRVVEVSDDTQPGSANKILRLSDGTSMYASHVISAVSKPTPTSSFLPTATMDAEGLVEVSSSLHFAGVDVPSGTHLAVGDIAAWPPTGTPTIKRCGGAMYMGHVAALNTYQHMLHRLDLAGPPEYTKLPVFPPAIAIALGDTAVGYWEEAGVTKGDELRERMFYDDLGLEICWKGMGLADAPAEEATKA</sequence>
<dbReference type="InterPro" id="IPR023753">
    <property type="entry name" value="FAD/NAD-binding_dom"/>
</dbReference>
<gene>
    <name evidence="2" type="ORF">LTR77_005918</name>
</gene>
<dbReference type="Proteomes" id="UP001337655">
    <property type="component" value="Unassembled WGS sequence"/>
</dbReference>
<dbReference type="PRINTS" id="PR00368">
    <property type="entry name" value="FADPNR"/>
</dbReference>
<dbReference type="PANTHER" id="PTHR43735:SF24">
    <property type="entry name" value="NUCLEOTIDE-DISULPHIDE OXIDOREDUCTASE AMID-LIKE, PUTATIVE (AFU_ORTHOLOGUE AFUA_1G17180)-RELATED"/>
    <property type="match status" value="1"/>
</dbReference>
<dbReference type="PANTHER" id="PTHR43735">
    <property type="entry name" value="APOPTOSIS-INDUCING FACTOR 1"/>
    <property type="match status" value="1"/>
</dbReference>
<dbReference type="PRINTS" id="PR00411">
    <property type="entry name" value="PNDRDTASEI"/>
</dbReference>
<dbReference type="GO" id="GO:0005737">
    <property type="term" value="C:cytoplasm"/>
    <property type="evidence" value="ECO:0007669"/>
    <property type="project" value="TreeGrafter"/>
</dbReference>
<dbReference type="SUPFAM" id="SSF51905">
    <property type="entry name" value="FAD/NAD(P)-binding domain"/>
    <property type="match status" value="1"/>
</dbReference>
<dbReference type="Pfam" id="PF07992">
    <property type="entry name" value="Pyr_redox_2"/>
    <property type="match status" value="1"/>
</dbReference>
<dbReference type="GO" id="GO:0004174">
    <property type="term" value="F:electron-transferring-flavoprotein dehydrogenase activity"/>
    <property type="evidence" value="ECO:0007669"/>
    <property type="project" value="TreeGrafter"/>
</dbReference>
<dbReference type="GeneID" id="89927258"/>
<protein>
    <recommendedName>
        <fullName evidence="1">FAD/NAD(P)-binding domain-containing protein</fullName>
    </recommendedName>
</protein>
<comment type="caution">
    <text evidence="2">The sequence shown here is derived from an EMBL/GenBank/DDBJ whole genome shotgun (WGS) entry which is preliminary data.</text>
</comment>
<keyword evidence="3" id="KW-1185">Reference proteome</keyword>
<proteinExistence type="predicted"/>
<feature type="domain" description="FAD/NAD(P)-binding" evidence="1">
    <location>
        <begin position="14"/>
        <end position="269"/>
    </location>
</feature>
<dbReference type="RefSeq" id="XP_064658075.1">
    <property type="nucleotide sequence ID" value="XM_064803160.1"/>
</dbReference>
<organism evidence="2 3">
    <name type="scientific">Saxophila tyrrhenica</name>
    <dbReference type="NCBI Taxonomy" id="1690608"/>
    <lineage>
        <taxon>Eukaryota</taxon>
        <taxon>Fungi</taxon>
        <taxon>Dikarya</taxon>
        <taxon>Ascomycota</taxon>
        <taxon>Pezizomycotina</taxon>
        <taxon>Dothideomycetes</taxon>
        <taxon>Dothideomycetidae</taxon>
        <taxon>Mycosphaerellales</taxon>
        <taxon>Extremaceae</taxon>
        <taxon>Saxophila</taxon>
    </lineage>
</organism>
<evidence type="ECO:0000313" key="3">
    <source>
        <dbReference type="Proteomes" id="UP001337655"/>
    </source>
</evidence>
<dbReference type="EMBL" id="JAVRRT010000009">
    <property type="protein sequence ID" value="KAK5168609.1"/>
    <property type="molecule type" value="Genomic_DNA"/>
</dbReference>
<name>A0AAV9P9Y1_9PEZI</name>
<evidence type="ECO:0000313" key="2">
    <source>
        <dbReference type="EMBL" id="KAK5168609.1"/>
    </source>
</evidence>
<dbReference type="InterPro" id="IPR036188">
    <property type="entry name" value="FAD/NAD-bd_sf"/>
</dbReference>